<organism evidence="1 2">
    <name type="scientific">Smallanthus sonchifolius</name>
    <dbReference type="NCBI Taxonomy" id="185202"/>
    <lineage>
        <taxon>Eukaryota</taxon>
        <taxon>Viridiplantae</taxon>
        <taxon>Streptophyta</taxon>
        <taxon>Embryophyta</taxon>
        <taxon>Tracheophyta</taxon>
        <taxon>Spermatophyta</taxon>
        <taxon>Magnoliopsida</taxon>
        <taxon>eudicotyledons</taxon>
        <taxon>Gunneridae</taxon>
        <taxon>Pentapetalae</taxon>
        <taxon>asterids</taxon>
        <taxon>campanulids</taxon>
        <taxon>Asterales</taxon>
        <taxon>Asteraceae</taxon>
        <taxon>Asteroideae</taxon>
        <taxon>Heliantheae alliance</taxon>
        <taxon>Millerieae</taxon>
        <taxon>Smallanthus</taxon>
    </lineage>
</organism>
<protein>
    <submittedName>
        <fullName evidence="1">Uncharacterized protein</fullName>
    </submittedName>
</protein>
<reference evidence="2" key="1">
    <citation type="journal article" date="2022" name="Mol. Ecol. Resour.">
        <title>The genomes of chicory, endive, great burdock and yacon provide insights into Asteraceae palaeo-polyploidization history and plant inulin production.</title>
        <authorList>
            <person name="Fan W."/>
            <person name="Wang S."/>
            <person name="Wang H."/>
            <person name="Wang A."/>
            <person name="Jiang F."/>
            <person name="Liu H."/>
            <person name="Zhao H."/>
            <person name="Xu D."/>
            <person name="Zhang Y."/>
        </authorList>
    </citation>
    <scope>NUCLEOTIDE SEQUENCE [LARGE SCALE GENOMIC DNA]</scope>
    <source>
        <strain evidence="2">cv. Yunnan</strain>
    </source>
</reference>
<dbReference type="EMBL" id="CM042024">
    <property type="protein sequence ID" value="KAI3811567.1"/>
    <property type="molecule type" value="Genomic_DNA"/>
</dbReference>
<accession>A0ACB9ITZ8</accession>
<proteinExistence type="predicted"/>
<evidence type="ECO:0000313" key="2">
    <source>
        <dbReference type="Proteomes" id="UP001056120"/>
    </source>
</evidence>
<keyword evidence="2" id="KW-1185">Reference proteome</keyword>
<comment type="caution">
    <text evidence="1">The sequence shown here is derived from an EMBL/GenBank/DDBJ whole genome shotgun (WGS) entry which is preliminary data.</text>
</comment>
<name>A0ACB9ITZ8_9ASTR</name>
<dbReference type="Proteomes" id="UP001056120">
    <property type="component" value="Linkage Group LG07"/>
</dbReference>
<sequence>MPFLLAWCHIDFPPFQRMLCNRRGSHGPPPPLTIPISLIYGSGDDSKWSYISSQLKKKNHNQDQDDGNRHIKKSVLAKVKEKAKKLKNSLSRKKHSDTNGSRCPAIRSSGVGPKDKGEEDADTNTQPLALISGKHLDQKLDAKQTKDEHSSFTSTKETHFKIHAPSDPSADSDTKNQTETTMDVPKGHEFPERNSRFSSGLMVSTVESRENRSDRSVEVGENMKGKSQTRDKGVSVKEYLMHKFEPGEDERALSKVITQAMSPRRDKVREAMNSFLKKEESSEVNSSNVDNNVDLNFKSKSLPASTNIGSKIAPIKQSYSLGSKAYLSLNQTFKSTFASYQDHFISSSSNHNTVLNYSTPSSSTNTKPGSNQPLTHLNSSTKISSSPLGHASSANETQASADTVSGAKKTRVPSHTATSVRRVPVSRPNQKRAPIRTETNPISTYANATRTPLSTGDQGRFRV</sequence>
<reference evidence="1 2" key="2">
    <citation type="journal article" date="2022" name="Mol. Ecol. Resour.">
        <title>The genomes of chicory, endive, great burdock and yacon provide insights into Asteraceae paleo-polyploidization history and plant inulin production.</title>
        <authorList>
            <person name="Fan W."/>
            <person name="Wang S."/>
            <person name="Wang H."/>
            <person name="Wang A."/>
            <person name="Jiang F."/>
            <person name="Liu H."/>
            <person name="Zhao H."/>
            <person name="Xu D."/>
            <person name="Zhang Y."/>
        </authorList>
    </citation>
    <scope>NUCLEOTIDE SEQUENCE [LARGE SCALE GENOMIC DNA]</scope>
    <source>
        <strain evidence="2">cv. Yunnan</strain>
        <tissue evidence="1">Leaves</tissue>
    </source>
</reference>
<gene>
    <name evidence="1" type="ORF">L1987_21292</name>
</gene>
<evidence type="ECO:0000313" key="1">
    <source>
        <dbReference type="EMBL" id="KAI3811567.1"/>
    </source>
</evidence>